<proteinExistence type="predicted"/>
<dbReference type="Proteomes" id="UP000636956">
    <property type="component" value="Unassembled WGS sequence"/>
</dbReference>
<evidence type="ECO:0000313" key="2">
    <source>
        <dbReference type="EMBL" id="GGJ75085.1"/>
    </source>
</evidence>
<name>A0A917PFI8_9MICO</name>
<sequence length="563" mass="62734">MLASEVSAGTYQPTALENCEGRLTSDRYPQLVRFAEFTLFTEPPTSPTAAPRYLVLQPQNGIPEDTVADFKKRHDEFVVSPFLKQWASGGVARMLPDPDKADPQEIRRTLEQLAAARKNNRTEPGSSERRQWIPEAPADDAELKVAFKTWIARQTDAEVRATMRSLSASIGGEVSPPTARHLLGPDDLHGSMDDLVLPGPYQFGGSRHWPVALFALFEQTWVHKGYTRGELVGSLSLAPGERLTLEVHFWDKSSRKTEEELAADFERRTSEKATQRDALTVAQEMAHQMDSSVKASATIPIPKAPIGLNAQTDTQVRGGLNRTTEKLRERTLEASSTLKLNRKTRIEVSRETGREEKQTRTVENTNRCHTLNCHYFEVVSNYLVTTRLTEVVPCALVRYTRPEFTLDWILCHQHELIPSLLDQTFLVGFEAAKQVKIARTIEDMRAQARLDQLETLGDQILPFVTAVSNAYSALVNALERADDAFEEFGPGSTWAIVERIGDLNKRRLISYFGLQVEARIGLDALVASLAAGGEPVSALRTLLAITPADLPPRDRQVVQRDGA</sequence>
<dbReference type="AlphaFoldDB" id="A0A917PFI8"/>
<evidence type="ECO:0000256" key="1">
    <source>
        <dbReference type="SAM" id="MobiDB-lite"/>
    </source>
</evidence>
<protein>
    <submittedName>
        <fullName evidence="2">Uncharacterized protein</fullName>
    </submittedName>
</protein>
<gene>
    <name evidence="2" type="ORF">GCM10011372_11470</name>
</gene>
<reference evidence="2" key="1">
    <citation type="journal article" date="2014" name="Int. J. Syst. Evol. Microbiol.">
        <title>Complete genome sequence of Corynebacterium casei LMG S-19264T (=DSM 44701T), isolated from a smear-ripened cheese.</title>
        <authorList>
            <consortium name="US DOE Joint Genome Institute (JGI-PGF)"/>
            <person name="Walter F."/>
            <person name="Albersmeier A."/>
            <person name="Kalinowski J."/>
            <person name="Ruckert C."/>
        </authorList>
    </citation>
    <scope>NUCLEOTIDE SEQUENCE</scope>
    <source>
        <strain evidence="2">CGMCC 1.8984</strain>
    </source>
</reference>
<comment type="caution">
    <text evidence="2">The sequence shown here is derived from an EMBL/GenBank/DDBJ whole genome shotgun (WGS) entry which is preliminary data.</text>
</comment>
<organism evidence="2 3">
    <name type="scientific">Agromyces bauzanensis</name>
    <dbReference type="NCBI Taxonomy" id="1308924"/>
    <lineage>
        <taxon>Bacteria</taxon>
        <taxon>Bacillati</taxon>
        <taxon>Actinomycetota</taxon>
        <taxon>Actinomycetes</taxon>
        <taxon>Micrococcales</taxon>
        <taxon>Microbacteriaceae</taxon>
        <taxon>Agromyces</taxon>
    </lineage>
</organism>
<accession>A0A917PFI8</accession>
<reference evidence="2" key="2">
    <citation type="submission" date="2020-09" db="EMBL/GenBank/DDBJ databases">
        <authorList>
            <person name="Sun Q."/>
            <person name="Zhou Y."/>
        </authorList>
    </citation>
    <scope>NUCLEOTIDE SEQUENCE</scope>
    <source>
        <strain evidence="2">CGMCC 1.8984</strain>
    </source>
</reference>
<keyword evidence="3" id="KW-1185">Reference proteome</keyword>
<feature type="region of interest" description="Disordered" evidence="1">
    <location>
        <begin position="115"/>
        <end position="135"/>
    </location>
</feature>
<dbReference type="EMBL" id="BMMD01000004">
    <property type="protein sequence ID" value="GGJ75085.1"/>
    <property type="molecule type" value="Genomic_DNA"/>
</dbReference>
<evidence type="ECO:0000313" key="3">
    <source>
        <dbReference type="Proteomes" id="UP000636956"/>
    </source>
</evidence>